<dbReference type="Proteomes" id="UP001303473">
    <property type="component" value="Unassembled WGS sequence"/>
</dbReference>
<name>A0AAN6S2G1_9PEZI</name>
<dbReference type="InterPro" id="IPR036390">
    <property type="entry name" value="WH_DNA-bd_sf"/>
</dbReference>
<dbReference type="EMBL" id="MU853839">
    <property type="protein sequence ID" value="KAK3938000.1"/>
    <property type="molecule type" value="Genomic_DNA"/>
</dbReference>
<evidence type="ECO:0000313" key="6">
    <source>
        <dbReference type="Proteomes" id="UP001303473"/>
    </source>
</evidence>
<dbReference type="Gene3D" id="3.40.50.150">
    <property type="entry name" value="Vaccinia Virus protein VP39"/>
    <property type="match status" value="1"/>
</dbReference>
<dbReference type="InterPro" id="IPR001077">
    <property type="entry name" value="COMT_C"/>
</dbReference>
<keyword evidence="6" id="KW-1185">Reference proteome</keyword>
<dbReference type="PANTHER" id="PTHR43712">
    <property type="entry name" value="PUTATIVE (AFU_ORTHOLOGUE AFUA_4G14580)-RELATED"/>
    <property type="match status" value="1"/>
</dbReference>
<evidence type="ECO:0000259" key="4">
    <source>
        <dbReference type="Pfam" id="PF00891"/>
    </source>
</evidence>
<dbReference type="SUPFAM" id="SSF46785">
    <property type="entry name" value="Winged helix' DNA-binding domain"/>
    <property type="match status" value="1"/>
</dbReference>
<dbReference type="InterPro" id="IPR029063">
    <property type="entry name" value="SAM-dependent_MTases_sf"/>
</dbReference>
<dbReference type="InterPro" id="IPR036388">
    <property type="entry name" value="WH-like_DNA-bd_sf"/>
</dbReference>
<evidence type="ECO:0000256" key="1">
    <source>
        <dbReference type="ARBA" id="ARBA00022603"/>
    </source>
</evidence>
<dbReference type="InterPro" id="IPR016461">
    <property type="entry name" value="COMT-like"/>
</dbReference>
<sequence>MESQSGAGSGVEDLPEVARVNLVTAALKLVGAVRPPSDSIMSWFANISMVSAVRLFQHWDAFNLIPYTGRHDCISYADLAAKLQAEESLLYRIASMLTSTGVLEHVAPNHLAHTPISLLLRENEPLGSMFKVMYALVLETSTILPSYFDTYGWKEPIGPTHVPSSFLEGKPELAYFDLVSQDPARMENFMCAMSVANRGRVVTTGVYPMDFVLGAAEREPDRKIWVDVGGGSGNTVKQFLLKNPRLKGSQCVVQDLPDVCEAAQQQADKTLRGVTWVPINFHKQAPIEGAMIYYIRHIARDYSDPVLTKILRNIRSAMTRPDSKVLISEQLSSTPPNVYAAFRDYSMMSIGGKERNLEQFRVVVEDAGLKVSGVFKDKQTPQAVIECSLP</sequence>
<dbReference type="PROSITE" id="PS51683">
    <property type="entry name" value="SAM_OMT_II"/>
    <property type="match status" value="1"/>
</dbReference>
<evidence type="ECO:0000313" key="5">
    <source>
        <dbReference type="EMBL" id="KAK3938000.1"/>
    </source>
</evidence>
<feature type="domain" description="O-methyltransferase C-terminal" evidence="4">
    <location>
        <begin position="225"/>
        <end position="369"/>
    </location>
</feature>
<dbReference type="PANTHER" id="PTHR43712:SF16">
    <property type="entry name" value="O-METHYLTRANSFERASE ELCB"/>
    <property type="match status" value="1"/>
</dbReference>
<keyword evidence="2" id="KW-0808">Transferase</keyword>
<gene>
    <name evidence="5" type="ORF">QBC46DRAFT_266197</name>
</gene>
<evidence type="ECO:0000256" key="2">
    <source>
        <dbReference type="ARBA" id="ARBA00022679"/>
    </source>
</evidence>
<dbReference type="Pfam" id="PF00891">
    <property type="entry name" value="Methyltransf_2"/>
    <property type="match status" value="1"/>
</dbReference>
<comment type="caution">
    <text evidence="5">The sequence shown here is derived from an EMBL/GenBank/DDBJ whole genome shotgun (WGS) entry which is preliminary data.</text>
</comment>
<proteinExistence type="predicted"/>
<accession>A0AAN6S2G1</accession>
<reference evidence="6" key="1">
    <citation type="journal article" date="2023" name="Mol. Phylogenet. Evol.">
        <title>Genome-scale phylogeny and comparative genomics of the fungal order Sordariales.</title>
        <authorList>
            <person name="Hensen N."/>
            <person name="Bonometti L."/>
            <person name="Westerberg I."/>
            <person name="Brannstrom I.O."/>
            <person name="Guillou S."/>
            <person name="Cros-Aarteil S."/>
            <person name="Calhoun S."/>
            <person name="Haridas S."/>
            <person name="Kuo A."/>
            <person name="Mondo S."/>
            <person name="Pangilinan J."/>
            <person name="Riley R."/>
            <person name="LaButti K."/>
            <person name="Andreopoulos B."/>
            <person name="Lipzen A."/>
            <person name="Chen C."/>
            <person name="Yan M."/>
            <person name="Daum C."/>
            <person name="Ng V."/>
            <person name="Clum A."/>
            <person name="Steindorff A."/>
            <person name="Ohm R.A."/>
            <person name="Martin F."/>
            <person name="Silar P."/>
            <person name="Natvig D.O."/>
            <person name="Lalanne C."/>
            <person name="Gautier V."/>
            <person name="Ament-Velasquez S.L."/>
            <person name="Kruys A."/>
            <person name="Hutchinson M.I."/>
            <person name="Powell A.J."/>
            <person name="Barry K."/>
            <person name="Miller A.N."/>
            <person name="Grigoriev I.V."/>
            <person name="Debuchy R."/>
            <person name="Gladieux P."/>
            <person name="Hiltunen Thoren M."/>
            <person name="Johannesson H."/>
        </authorList>
    </citation>
    <scope>NUCLEOTIDE SEQUENCE [LARGE SCALE GENOMIC DNA]</scope>
    <source>
        <strain evidence="6">CBS 340.73</strain>
    </source>
</reference>
<protein>
    <submittedName>
        <fullName evidence="5">S-adenosyl-L-methionine-dependent methyltransferase</fullName>
    </submittedName>
</protein>
<keyword evidence="1 5" id="KW-0489">Methyltransferase</keyword>
<dbReference type="Gene3D" id="1.10.10.10">
    <property type="entry name" value="Winged helix-like DNA-binding domain superfamily/Winged helix DNA-binding domain"/>
    <property type="match status" value="1"/>
</dbReference>
<dbReference type="PIRSF" id="PIRSF005739">
    <property type="entry name" value="O-mtase"/>
    <property type="match status" value="1"/>
</dbReference>
<dbReference type="AlphaFoldDB" id="A0AAN6S2G1"/>
<dbReference type="GO" id="GO:0032259">
    <property type="term" value="P:methylation"/>
    <property type="evidence" value="ECO:0007669"/>
    <property type="project" value="UniProtKB-KW"/>
</dbReference>
<keyword evidence="3" id="KW-0949">S-adenosyl-L-methionine</keyword>
<evidence type="ECO:0000256" key="3">
    <source>
        <dbReference type="ARBA" id="ARBA00022691"/>
    </source>
</evidence>
<dbReference type="GO" id="GO:0008171">
    <property type="term" value="F:O-methyltransferase activity"/>
    <property type="evidence" value="ECO:0007669"/>
    <property type="project" value="InterPro"/>
</dbReference>
<dbReference type="SUPFAM" id="SSF53335">
    <property type="entry name" value="S-adenosyl-L-methionine-dependent methyltransferases"/>
    <property type="match status" value="1"/>
</dbReference>
<organism evidence="5 6">
    <name type="scientific">Diplogelasinospora grovesii</name>
    <dbReference type="NCBI Taxonomy" id="303347"/>
    <lineage>
        <taxon>Eukaryota</taxon>
        <taxon>Fungi</taxon>
        <taxon>Dikarya</taxon>
        <taxon>Ascomycota</taxon>
        <taxon>Pezizomycotina</taxon>
        <taxon>Sordariomycetes</taxon>
        <taxon>Sordariomycetidae</taxon>
        <taxon>Sordariales</taxon>
        <taxon>Diplogelasinosporaceae</taxon>
        <taxon>Diplogelasinospora</taxon>
    </lineage>
</organism>